<dbReference type="PANTHER" id="PTHR31407">
    <property type="match status" value="1"/>
</dbReference>
<name>A0A2V3IPU9_9FLOR</name>
<dbReference type="Gene3D" id="3.40.1000.10">
    <property type="entry name" value="Mog1/PsbP, alpha/beta/alpha sandwich"/>
    <property type="match status" value="1"/>
</dbReference>
<dbReference type="InterPro" id="IPR002683">
    <property type="entry name" value="PsbP_C"/>
</dbReference>
<dbReference type="AlphaFoldDB" id="A0A2V3IPU9"/>
<comment type="caution">
    <text evidence="2">The sequence shown here is derived from an EMBL/GenBank/DDBJ whole genome shotgun (WGS) entry which is preliminary data.</text>
</comment>
<dbReference type="GO" id="GO:0019898">
    <property type="term" value="C:extrinsic component of membrane"/>
    <property type="evidence" value="ECO:0007669"/>
    <property type="project" value="InterPro"/>
</dbReference>
<dbReference type="GO" id="GO:0005509">
    <property type="term" value="F:calcium ion binding"/>
    <property type="evidence" value="ECO:0007669"/>
    <property type="project" value="InterPro"/>
</dbReference>
<evidence type="ECO:0000313" key="2">
    <source>
        <dbReference type="EMBL" id="PXF44094.1"/>
    </source>
</evidence>
<reference evidence="2 3" key="1">
    <citation type="journal article" date="2018" name="Mol. Biol. Evol.">
        <title>Analysis of the draft genome of the red seaweed Gracilariopsis chorda provides insights into genome size evolution in Rhodophyta.</title>
        <authorList>
            <person name="Lee J."/>
            <person name="Yang E.C."/>
            <person name="Graf L."/>
            <person name="Yang J.H."/>
            <person name="Qiu H."/>
            <person name="Zel Zion U."/>
            <person name="Chan C.X."/>
            <person name="Stephens T.G."/>
            <person name="Weber A.P.M."/>
            <person name="Boo G.H."/>
            <person name="Boo S.M."/>
            <person name="Kim K.M."/>
            <person name="Shin Y."/>
            <person name="Jung M."/>
            <person name="Lee S.J."/>
            <person name="Yim H.S."/>
            <person name="Lee J.H."/>
            <person name="Bhattacharya D."/>
            <person name="Yoon H.S."/>
        </authorList>
    </citation>
    <scope>NUCLEOTIDE SEQUENCE [LARGE SCALE GENOMIC DNA]</scope>
    <source>
        <strain evidence="2 3">SKKU-2015</strain>
        <tissue evidence="2">Whole body</tissue>
    </source>
</reference>
<keyword evidence="3" id="KW-1185">Reference proteome</keyword>
<feature type="domain" description="PsbP C-terminal" evidence="1">
    <location>
        <begin position="72"/>
        <end position="209"/>
    </location>
</feature>
<dbReference type="SUPFAM" id="SSF55724">
    <property type="entry name" value="Mog1p/PsbP-like"/>
    <property type="match status" value="1"/>
</dbReference>
<dbReference type="GO" id="GO:0015979">
    <property type="term" value="P:photosynthesis"/>
    <property type="evidence" value="ECO:0007669"/>
    <property type="project" value="InterPro"/>
</dbReference>
<protein>
    <submittedName>
        <fullName evidence="2">PsbP-like protein 1, chloroplastic</fullName>
    </submittedName>
</protein>
<gene>
    <name evidence="2" type="ORF">BWQ96_06175</name>
</gene>
<dbReference type="EMBL" id="NBIV01000102">
    <property type="protein sequence ID" value="PXF44094.1"/>
    <property type="molecule type" value="Genomic_DNA"/>
</dbReference>
<dbReference type="OrthoDB" id="2014109at2759"/>
<dbReference type="Pfam" id="PF01789">
    <property type="entry name" value="PsbP"/>
    <property type="match status" value="1"/>
</dbReference>
<dbReference type="NCBIfam" id="NF040946">
    <property type="entry name" value="PSII_PsbP"/>
    <property type="match status" value="1"/>
</dbReference>
<evidence type="ECO:0000313" key="3">
    <source>
        <dbReference type="Proteomes" id="UP000247409"/>
    </source>
</evidence>
<dbReference type="InterPro" id="IPR016123">
    <property type="entry name" value="Mog1/PsbP_a/b/a-sand"/>
</dbReference>
<accession>A0A2V3IPU9</accession>
<evidence type="ECO:0000259" key="1">
    <source>
        <dbReference type="Pfam" id="PF01789"/>
    </source>
</evidence>
<dbReference type="GO" id="GO:0009523">
    <property type="term" value="C:photosystem II"/>
    <property type="evidence" value="ECO:0007669"/>
    <property type="project" value="InterPro"/>
</dbReference>
<proteinExistence type="predicted"/>
<dbReference type="Proteomes" id="UP000247409">
    <property type="component" value="Unassembled WGS sequence"/>
</dbReference>
<dbReference type="PANTHER" id="PTHR31407:SF16">
    <property type="entry name" value="PSBP DOMAIN-CONTAINING PROTEIN 7, CHLOROPLASTIC"/>
    <property type="match status" value="1"/>
</dbReference>
<dbReference type="STRING" id="448386.A0A2V3IPU9"/>
<sequence length="212" mass="23172">MSVAAFVAAPLRSLSPPVNSTTSLCKAHPRMSASPATASTISRRAFSTLLAIAPFAPLLPAAAADISGFVTPHQDLPKGFTILRPNGWNEFEALQDNYDIKWQDVIQPLEFVTVLTSPVAKDKSLTDLGTAEQVGTKLATARNAKLINAAEKDIDGIPAYLFEIKRESAHQLTLLTVNKQKLYSVNASCSERRWNKREKLLRGVVDSFRPKL</sequence>
<organism evidence="2 3">
    <name type="scientific">Gracilariopsis chorda</name>
    <dbReference type="NCBI Taxonomy" id="448386"/>
    <lineage>
        <taxon>Eukaryota</taxon>
        <taxon>Rhodophyta</taxon>
        <taxon>Florideophyceae</taxon>
        <taxon>Rhodymeniophycidae</taxon>
        <taxon>Gracilariales</taxon>
        <taxon>Gracilariaceae</taxon>
        <taxon>Gracilariopsis</taxon>
    </lineage>
</organism>